<gene>
    <name evidence="2" type="ORF">ILUMI_00924</name>
</gene>
<dbReference type="EMBL" id="VTPC01000577">
    <property type="protein sequence ID" value="KAF2905254.1"/>
    <property type="molecule type" value="Genomic_DNA"/>
</dbReference>
<protein>
    <submittedName>
        <fullName evidence="2">Uncharacterized protein</fullName>
    </submittedName>
</protein>
<name>A0A8K0DJH5_IGNLU</name>
<reference evidence="2" key="1">
    <citation type="submission" date="2019-08" db="EMBL/GenBank/DDBJ databases">
        <title>The genome of the North American firefly Photinus pyralis.</title>
        <authorList>
            <consortium name="Photinus pyralis genome working group"/>
            <person name="Fallon T.R."/>
            <person name="Sander Lower S.E."/>
            <person name="Weng J.-K."/>
        </authorList>
    </citation>
    <scope>NUCLEOTIDE SEQUENCE</scope>
    <source>
        <strain evidence="2">TRF0915ILg1</strain>
        <tissue evidence="2">Whole body</tissue>
    </source>
</reference>
<evidence type="ECO:0000313" key="3">
    <source>
        <dbReference type="Proteomes" id="UP000801492"/>
    </source>
</evidence>
<dbReference type="AlphaFoldDB" id="A0A8K0DJH5"/>
<proteinExistence type="predicted"/>
<sequence length="251" mass="27989">MSLVAKFSGGKRVNYSTGGSYSRRCFGAAVAYDSGSSWHFSMIKNKPLNTLCARRERLRLLKYKIRRTTTRKRHVDTDCGPNAQEALPDLPEVEIAKTDLENSAINGDNIEKLYRICTAVSLFYVSPDALLSSTAGDLRAVHALMPGFGSFAAWYAGTAALLALAIKGIFDKRSIYMYPYIVVLIVEIIVLIIVSIIIAVKVTPWFLINTLILAVVNIYAIICLTSLYKNNRDYEKNRPPMSYDTVPFKTV</sequence>
<keyword evidence="3" id="KW-1185">Reference proteome</keyword>
<keyword evidence="1" id="KW-0472">Membrane</keyword>
<comment type="caution">
    <text evidence="2">The sequence shown here is derived from an EMBL/GenBank/DDBJ whole genome shotgun (WGS) entry which is preliminary data.</text>
</comment>
<accession>A0A8K0DJH5</accession>
<feature type="transmembrane region" description="Helical" evidence="1">
    <location>
        <begin position="206"/>
        <end position="228"/>
    </location>
</feature>
<keyword evidence="1" id="KW-0812">Transmembrane</keyword>
<evidence type="ECO:0000313" key="2">
    <source>
        <dbReference type="EMBL" id="KAF2905254.1"/>
    </source>
</evidence>
<keyword evidence="1" id="KW-1133">Transmembrane helix</keyword>
<dbReference type="OrthoDB" id="421276at2759"/>
<feature type="transmembrane region" description="Helical" evidence="1">
    <location>
        <begin position="151"/>
        <end position="170"/>
    </location>
</feature>
<feature type="transmembrane region" description="Helical" evidence="1">
    <location>
        <begin position="177"/>
        <end position="200"/>
    </location>
</feature>
<organism evidence="2 3">
    <name type="scientific">Ignelater luminosus</name>
    <name type="common">Cucubano</name>
    <name type="synonym">Pyrophorus luminosus</name>
    <dbReference type="NCBI Taxonomy" id="2038154"/>
    <lineage>
        <taxon>Eukaryota</taxon>
        <taxon>Metazoa</taxon>
        <taxon>Ecdysozoa</taxon>
        <taxon>Arthropoda</taxon>
        <taxon>Hexapoda</taxon>
        <taxon>Insecta</taxon>
        <taxon>Pterygota</taxon>
        <taxon>Neoptera</taxon>
        <taxon>Endopterygota</taxon>
        <taxon>Coleoptera</taxon>
        <taxon>Polyphaga</taxon>
        <taxon>Elateriformia</taxon>
        <taxon>Elateroidea</taxon>
        <taxon>Elateridae</taxon>
        <taxon>Agrypninae</taxon>
        <taxon>Pyrophorini</taxon>
        <taxon>Ignelater</taxon>
    </lineage>
</organism>
<evidence type="ECO:0000256" key="1">
    <source>
        <dbReference type="SAM" id="Phobius"/>
    </source>
</evidence>
<dbReference type="Proteomes" id="UP000801492">
    <property type="component" value="Unassembled WGS sequence"/>
</dbReference>